<accession>A0A7Z0A9E4</accession>
<protein>
    <submittedName>
        <fullName evidence="2">Raffinose/stachyose/melibiose transport system substrate-binding protein</fullName>
    </submittedName>
</protein>
<gene>
    <name evidence="2" type="ORF">BJY26_001138</name>
</gene>
<dbReference type="PROSITE" id="PS51257">
    <property type="entry name" value="PROKAR_LIPOPROTEIN"/>
    <property type="match status" value="1"/>
</dbReference>
<name>A0A7Z0A9E4_9MICO</name>
<comment type="caution">
    <text evidence="2">The sequence shown here is derived from an EMBL/GenBank/DDBJ whole genome shotgun (WGS) entry which is preliminary data.</text>
</comment>
<evidence type="ECO:0000313" key="2">
    <source>
        <dbReference type="EMBL" id="NYI66832.1"/>
    </source>
</evidence>
<dbReference type="Gene3D" id="3.40.190.10">
    <property type="entry name" value="Periplasmic binding protein-like II"/>
    <property type="match status" value="2"/>
</dbReference>
<dbReference type="PANTHER" id="PTHR43649">
    <property type="entry name" value="ARABINOSE-BINDING PROTEIN-RELATED"/>
    <property type="match status" value="1"/>
</dbReference>
<dbReference type="Pfam" id="PF01547">
    <property type="entry name" value="SBP_bac_1"/>
    <property type="match status" value="1"/>
</dbReference>
<keyword evidence="1" id="KW-0732">Signal</keyword>
<dbReference type="EMBL" id="JACBZP010000001">
    <property type="protein sequence ID" value="NYI66832.1"/>
    <property type="molecule type" value="Genomic_DNA"/>
</dbReference>
<feature type="signal peptide" evidence="1">
    <location>
        <begin position="1"/>
        <end position="22"/>
    </location>
</feature>
<dbReference type="PANTHER" id="PTHR43649:SF14">
    <property type="entry name" value="BLR3389 PROTEIN"/>
    <property type="match status" value="1"/>
</dbReference>
<sequence length="438" mass="47420">MKLRKTHTLIAVAAAAALTFGAAGCGSSGPGDTSSGSPASMWGLTGGDQPILQNSVDAWNKKHPDQKINVNFFANDAYKTKVRTAVGAGKGPSFIYGWGGGVLKSYVDSDQVMDLTDFLKKNPQVKKRYIPSVLKNGQSNGTTYALPNNKIQPVMLFYNKELFKKIGAEPPTTWDDLMALVPKFKKAGIAPLALGGQSKWPDLMWLEYLADRIGGPQVFKDIKDNKPGAWSDPAIIESLTKIQKLVKAGGFAEGFSSVAADSNADQALLYTGKAAMILQGNWIYQSMKTDAPKFLKAGKLGYTTFPSVSGGKGNAKNIVGNPSNFWSISSKASTEQKQTAKDYLKSALFDKSYVKDVIKSGAVPPVTGIEKQIAASDDSKFLMTAYSMAKNAPNFQLSWDQALSPKQGQKMLTQLDQIFLRKVTPKQFARAMNETIKK</sequence>
<keyword evidence="3" id="KW-1185">Reference proteome</keyword>
<evidence type="ECO:0000256" key="1">
    <source>
        <dbReference type="SAM" id="SignalP"/>
    </source>
</evidence>
<dbReference type="SUPFAM" id="SSF53850">
    <property type="entry name" value="Periplasmic binding protein-like II"/>
    <property type="match status" value="1"/>
</dbReference>
<evidence type="ECO:0000313" key="3">
    <source>
        <dbReference type="Proteomes" id="UP000539111"/>
    </source>
</evidence>
<dbReference type="InterPro" id="IPR050490">
    <property type="entry name" value="Bact_solute-bd_prot1"/>
</dbReference>
<proteinExistence type="predicted"/>
<dbReference type="Proteomes" id="UP000539111">
    <property type="component" value="Unassembled WGS sequence"/>
</dbReference>
<dbReference type="RefSeq" id="WP_179426440.1">
    <property type="nucleotide sequence ID" value="NZ_JACBZP010000001.1"/>
</dbReference>
<organism evidence="2 3">
    <name type="scientific">Spelaeicoccus albus</name>
    <dbReference type="NCBI Taxonomy" id="1280376"/>
    <lineage>
        <taxon>Bacteria</taxon>
        <taxon>Bacillati</taxon>
        <taxon>Actinomycetota</taxon>
        <taxon>Actinomycetes</taxon>
        <taxon>Micrococcales</taxon>
        <taxon>Brevibacteriaceae</taxon>
        <taxon>Spelaeicoccus</taxon>
    </lineage>
</organism>
<dbReference type="AlphaFoldDB" id="A0A7Z0A9E4"/>
<dbReference type="InterPro" id="IPR006059">
    <property type="entry name" value="SBP"/>
</dbReference>
<feature type="chain" id="PRO_5030545988" evidence="1">
    <location>
        <begin position="23"/>
        <end position="438"/>
    </location>
</feature>
<reference evidence="2 3" key="1">
    <citation type="submission" date="2020-07" db="EMBL/GenBank/DDBJ databases">
        <title>Sequencing the genomes of 1000 actinobacteria strains.</title>
        <authorList>
            <person name="Klenk H.-P."/>
        </authorList>
    </citation>
    <scope>NUCLEOTIDE SEQUENCE [LARGE SCALE GENOMIC DNA]</scope>
    <source>
        <strain evidence="2 3">DSM 26341</strain>
    </source>
</reference>